<evidence type="ECO:0000313" key="6">
    <source>
        <dbReference type="Proteomes" id="UP000030746"/>
    </source>
</evidence>
<name>V4AUX4_LOTGI</name>
<evidence type="ECO:0000313" key="5">
    <source>
        <dbReference type="EMBL" id="ESO97621.1"/>
    </source>
</evidence>
<dbReference type="PANTHER" id="PTHR12186:SF2">
    <property type="entry name" value="FGFR1 ONCOGENE PARTNER 2 HOMOLOG"/>
    <property type="match status" value="1"/>
</dbReference>
<dbReference type="EMBL" id="KB201304">
    <property type="protein sequence ID" value="ESO97621.1"/>
    <property type="molecule type" value="Genomic_DNA"/>
</dbReference>
<dbReference type="InterPro" id="IPR008555">
    <property type="entry name" value="SIKE"/>
</dbReference>
<dbReference type="KEGG" id="lgi:LOTGIDRAFT_208777"/>
<dbReference type="AlphaFoldDB" id="V4AUX4"/>
<evidence type="ECO:0000256" key="1">
    <source>
        <dbReference type="ARBA" id="ARBA00005537"/>
    </source>
</evidence>
<feature type="coiled-coil region" evidence="3">
    <location>
        <begin position="69"/>
        <end position="103"/>
    </location>
</feature>
<proteinExistence type="inferred from homology"/>
<dbReference type="OMA" id="QQQGCKE"/>
<feature type="region of interest" description="Disordered" evidence="4">
    <location>
        <begin position="194"/>
        <end position="215"/>
    </location>
</feature>
<sequence>MALTIDRLLEDAHLLITRLKDHDSTADVLIANTQVLHTRVDGMKQYQDDITELNEIAKHRPRSTLVLGIAQENRQIRELQQENQELQMSLEDHQSALELIMQKYREQVAQLIQSNRVEAILANRQESSKEEVTNLLGKIHEMAAVMQKAVIVDEEMSSKENEELTKLKTENKTLREILEICSTSKDRIITVEDLEEKSCQTEDLDKTPPASPAPS</sequence>
<dbReference type="RefSeq" id="XP_009051479.1">
    <property type="nucleotide sequence ID" value="XM_009053231.1"/>
</dbReference>
<dbReference type="CTD" id="20246088"/>
<dbReference type="GeneID" id="20246088"/>
<keyword evidence="2 3" id="KW-0175">Coiled coil</keyword>
<comment type="similarity">
    <text evidence="1">Belongs to the SIKE family.</text>
</comment>
<feature type="compositionally biased region" description="Basic and acidic residues" evidence="4">
    <location>
        <begin position="194"/>
        <end position="206"/>
    </location>
</feature>
<accession>V4AUX4</accession>
<evidence type="ECO:0008006" key="7">
    <source>
        <dbReference type="Google" id="ProtNLM"/>
    </source>
</evidence>
<evidence type="ECO:0000256" key="2">
    <source>
        <dbReference type="ARBA" id="ARBA00023054"/>
    </source>
</evidence>
<dbReference type="STRING" id="225164.V4AUX4"/>
<gene>
    <name evidence="5" type="ORF">LOTGIDRAFT_208777</name>
</gene>
<keyword evidence="6" id="KW-1185">Reference proteome</keyword>
<dbReference type="Proteomes" id="UP000030746">
    <property type="component" value="Unassembled WGS sequence"/>
</dbReference>
<dbReference type="HOGENOM" id="CLU_073167_1_0_1"/>
<evidence type="ECO:0000256" key="3">
    <source>
        <dbReference type="SAM" id="Coils"/>
    </source>
</evidence>
<dbReference type="Pfam" id="PF05769">
    <property type="entry name" value="SIKE"/>
    <property type="match status" value="1"/>
</dbReference>
<protein>
    <recommendedName>
        <fullName evidence="7">FGFR1 oncogene partner 2 homolog</fullName>
    </recommendedName>
</protein>
<dbReference type="PANTHER" id="PTHR12186">
    <property type="entry name" value="SIKE FAMILY MEMBER"/>
    <property type="match status" value="1"/>
</dbReference>
<dbReference type="OrthoDB" id="21214at2759"/>
<organism evidence="5 6">
    <name type="scientific">Lottia gigantea</name>
    <name type="common">Giant owl limpet</name>
    <dbReference type="NCBI Taxonomy" id="225164"/>
    <lineage>
        <taxon>Eukaryota</taxon>
        <taxon>Metazoa</taxon>
        <taxon>Spiralia</taxon>
        <taxon>Lophotrochozoa</taxon>
        <taxon>Mollusca</taxon>
        <taxon>Gastropoda</taxon>
        <taxon>Patellogastropoda</taxon>
        <taxon>Lottioidea</taxon>
        <taxon>Lottiidae</taxon>
        <taxon>Lottia</taxon>
    </lineage>
</organism>
<evidence type="ECO:0000256" key="4">
    <source>
        <dbReference type="SAM" id="MobiDB-lite"/>
    </source>
</evidence>
<reference evidence="5 6" key="1">
    <citation type="journal article" date="2013" name="Nature">
        <title>Insights into bilaterian evolution from three spiralian genomes.</title>
        <authorList>
            <person name="Simakov O."/>
            <person name="Marletaz F."/>
            <person name="Cho S.J."/>
            <person name="Edsinger-Gonzales E."/>
            <person name="Havlak P."/>
            <person name="Hellsten U."/>
            <person name="Kuo D.H."/>
            <person name="Larsson T."/>
            <person name="Lv J."/>
            <person name="Arendt D."/>
            <person name="Savage R."/>
            <person name="Osoegawa K."/>
            <person name="de Jong P."/>
            <person name="Grimwood J."/>
            <person name="Chapman J.A."/>
            <person name="Shapiro H."/>
            <person name="Aerts A."/>
            <person name="Otillar R.P."/>
            <person name="Terry A.Y."/>
            <person name="Boore J.L."/>
            <person name="Grigoriev I.V."/>
            <person name="Lindberg D.R."/>
            <person name="Seaver E.C."/>
            <person name="Weisblat D.A."/>
            <person name="Putnam N.H."/>
            <person name="Rokhsar D.S."/>
        </authorList>
    </citation>
    <scope>NUCLEOTIDE SEQUENCE [LARGE SCALE GENOMIC DNA]</scope>
</reference>